<organism evidence="3 4">
    <name type="scientific">Jimgerdemannia flammicorona</name>
    <dbReference type="NCBI Taxonomy" id="994334"/>
    <lineage>
        <taxon>Eukaryota</taxon>
        <taxon>Fungi</taxon>
        <taxon>Fungi incertae sedis</taxon>
        <taxon>Mucoromycota</taxon>
        <taxon>Mucoromycotina</taxon>
        <taxon>Endogonomycetes</taxon>
        <taxon>Endogonales</taxon>
        <taxon>Endogonaceae</taxon>
        <taxon>Jimgerdemannia</taxon>
    </lineage>
</organism>
<feature type="compositionally biased region" description="Basic and acidic residues" evidence="1">
    <location>
        <begin position="73"/>
        <end position="109"/>
    </location>
</feature>
<dbReference type="EMBL" id="RBNI01001732">
    <property type="protein sequence ID" value="RUP50043.1"/>
    <property type="molecule type" value="Genomic_DNA"/>
</dbReference>
<proteinExistence type="predicted"/>
<accession>A0A433DGQ5</accession>
<feature type="region of interest" description="Disordered" evidence="1">
    <location>
        <begin position="1"/>
        <end position="164"/>
    </location>
</feature>
<keyword evidence="4" id="KW-1185">Reference proteome</keyword>
<protein>
    <recommendedName>
        <fullName evidence="2">Aminoglycoside phosphotransferase domain-containing protein</fullName>
    </recommendedName>
</protein>
<evidence type="ECO:0000313" key="3">
    <source>
        <dbReference type="EMBL" id="RUP50043.1"/>
    </source>
</evidence>
<dbReference type="Pfam" id="PF01636">
    <property type="entry name" value="APH"/>
    <property type="match status" value="1"/>
</dbReference>
<feature type="compositionally biased region" description="Basic and acidic residues" evidence="1">
    <location>
        <begin position="37"/>
        <end position="61"/>
    </location>
</feature>
<name>A0A433DGQ5_9FUNG</name>
<evidence type="ECO:0000259" key="2">
    <source>
        <dbReference type="Pfam" id="PF01636"/>
    </source>
</evidence>
<feature type="compositionally biased region" description="Low complexity" evidence="1">
    <location>
        <begin position="9"/>
        <end position="23"/>
    </location>
</feature>
<evidence type="ECO:0000256" key="1">
    <source>
        <dbReference type="SAM" id="MobiDB-lite"/>
    </source>
</evidence>
<feature type="compositionally biased region" description="Acidic residues" evidence="1">
    <location>
        <begin position="24"/>
        <end position="36"/>
    </location>
</feature>
<feature type="domain" description="Aminoglycoside phosphotransferase" evidence="2">
    <location>
        <begin position="201"/>
        <end position="392"/>
    </location>
</feature>
<evidence type="ECO:0000313" key="4">
    <source>
        <dbReference type="Proteomes" id="UP000268093"/>
    </source>
</evidence>
<dbReference type="InterPro" id="IPR011009">
    <property type="entry name" value="Kinase-like_dom_sf"/>
</dbReference>
<gene>
    <name evidence="3" type="ORF">BC936DRAFT_140564</name>
</gene>
<dbReference type="InterPro" id="IPR002575">
    <property type="entry name" value="Aminoglycoside_PTrfase"/>
</dbReference>
<reference evidence="3 4" key="1">
    <citation type="journal article" date="2018" name="New Phytol.">
        <title>Phylogenomics of Endogonaceae and evolution of mycorrhizas within Mucoromycota.</title>
        <authorList>
            <person name="Chang Y."/>
            <person name="Desiro A."/>
            <person name="Na H."/>
            <person name="Sandor L."/>
            <person name="Lipzen A."/>
            <person name="Clum A."/>
            <person name="Barry K."/>
            <person name="Grigoriev I.V."/>
            <person name="Martin F.M."/>
            <person name="Stajich J.E."/>
            <person name="Smith M.E."/>
            <person name="Bonito G."/>
            <person name="Spatafora J.W."/>
        </authorList>
    </citation>
    <scope>NUCLEOTIDE SEQUENCE [LARGE SCALE GENOMIC DNA]</scope>
    <source>
        <strain evidence="3 4">GMNB39</strain>
    </source>
</reference>
<sequence>MGRSKAKKASLPSPSDSQRSSYDGSDDDWDQPDDEDYRQPDWEEDRRGRDIGYARRSDNRATHGRRAASDQTPHARADHGHGRADHGHGRVDHGHGRADHGHGRADHNRAGHGRAGYGRAGNERGTHGRAGDDRAAHGRADKDPSAAAGKKGQAALVPAPGPKSRYNIQEMQKFFQQFPFFPSGSQVKRLEDVSQELVFWDSSMFRVTIAPNKGPEERLIVKIYKGDPAEAKKKRENEWMMLTELNERGFLEVPRPIQFSDMTRSPWKKHVIIMAEVAAASTLEQQERNTVELAKTMAALLYNLHRLNWKDYTHSAFWRDGENPEVLINKLQMLKSSTENVFPHLFTSWFQWLKRRVKKIVPRVVICHGDFVPSNILCPSDKGIGKHIIIDWAGNGIFHINPRFSLFDYLLCVSHLFLTTSHITAIGKDFDDYRLDFAWTYMMLKTTDVASAETAEAFKLEYSKLWSGTTTDGFDIDHFSYFVSFACLKRLVQYFTLLKPQGHIPSDLEDVRAAMQEKGPHWRQVYDLLRAETRIRQVHVERELGPVSSWAAG</sequence>
<dbReference type="SUPFAM" id="SSF56112">
    <property type="entry name" value="Protein kinase-like (PK-like)"/>
    <property type="match status" value="1"/>
</dbReference>
<dbReference type="AlphaFoldDB" id="A0A433DGQ5"/>
<dbReference type="Gene3D" id="3.90.1200.10">
    <property type="match status" value="1"/>
</dbReference>
<comment type="caution">
    <text evidence="3">The sequence shown here is derived from an EMBL/GenBank/DDBJ whole genome shotgun (WGS) entry which is preliminary data.</text>
</comment>
<dbReference type="Proteomes" id="UP000268093">
    <property type="component" value="Unassembled WGS sequence"/>
</dbReference>
<feature type="compositionally biased region" description="Basic and acidic residues" evidence="1">
    <location>
        <begin position="121"/>
        <end position="144"/>
    </location>
</feature>